<evidence type="ECO:0000259" key="1">
    <source>
        <dbReference type="Pfam" id="PF13788"/>
    </source>
</evidence>
<organism evidence="2 3">
    <name type="scientific">Bosea lupini</name>
    <dbReference type="NCBI Taxonomy" id="1036779"/>
    <lineage>
        <taxon>Bacteria</taxon>
        <taxon>Pseudomonadati</taxon>
        <taxon>Pseudomonadota</taxon>
        <taxon>Alphaproteobacteria</taxon>
        <taxon>Hyphomicrobiales</taxon>
        <taxon>Boseaceae</taxon>
        <taxon>Bosea</taxon>
    </lineage>
</organism>
<dbReference type="Pfam" id="PF13788">
    <property type="entry name" value="DUF4180"/>
    <property type="match status" value="1"/>
</dbReference>
<feature type="domain" description="DUF4180" evidence="1">
    <location>
        <begin position="2"/>
        <end position="107"/>
    </location>
</feature>
<reference evidence="3" key="1">
    <citation type="submission" date="2016-10" db="EMBL/GenBank/DDBJ databases">
        <authorList>
            <person name="Varghese N."/>
            <person name="Submissions S."/>
        </authorList>
    </citation>
    <scope>NUCLEOTIDE SEQUENCE [LARGE SCALE GENOMIC DNA]</scope>
    <source>
        <strain evidence="3">LMG 26383,CCUG 61248,R- 45681</strain>
    </source>
</reference>
<name>A0A1H7IFT6_9HYPH</name>
<gene>
    <name evidence="2" type="ORF">SAMN04515666_101963</name>
</gene>
<accession>A0A1H7IFT6</accession>
<evidence type="ECO:0000313" key="2">
    <source>
        <dbReference type="EMBL" id="SEK61184.1"/>
    </source>
</evidence>
<dbReference type="AlphaFoldDB" id="A0A1H7IFT6"/>
<keyword evidence="3" id="KW-1185">Reference proteome</keyword>
<dbReference type="Proteomes" id="UP000199664">
    <property type="component" value="Unassembled WGS sequence"/>
</dbReference>
<dbReference type="STRING" id="1036779.SAMN04515666_101963"/>
<dbReference type="EMBL" id="FOAN01000001">
    <property type="protein sequence ID" value="SEK61184.1"/>
    <property type="molecule type" value="Genomic_DNA"/>
</dbReference>
<proteinExistence type="predicted"/>
<sequence length="109" mass="11743">MLICAENGSPLAAERDINDFLGAAWAADAAMVAIPVARLDPAFFQLATRLAGEVAQKFVNYRMRLAIVGDISAQCSQSKALRDLVYESNQGQALWFVEDLAALDARLAA</sequence>
<evidence type="ECO:0000313" key="3">
    <source>
        <dbReference type="Proteomes" id="UP000199664"/>
    </source>
</evidence>
<dbReference type="InterPro" id="IPR025438">
    <property type="entry name" value="DUF4180"/>
</dbReference>
<protein>
    <recommendedName>
        <fullName evidence="1">DUF4180 domain-containing protein</fullName>
    </recommendedName>
</protein>